<dbReference type="PANTHER" id="PTHR34653">
    <property type="match status" value="1"/>
</dbReference>
<evidence type="ECO:0000256" key="1">
    <source>
        <dbReference type="ARBA" id="ARBA00004117"/>
    </source>
</evidence>
<gene>
    <name evidence="3" type="ORF">MNBD_GAMMA13-332</name>
</gene>
<dbReference type="PRINTS" id="PR01006">
    <property type="entry name" value="FLGHOOKFLIE"/>
</dbReference>
<proteinExistence type="inferred from homology"/>
<dbReference type="PANTHER" id="PTHR34653:SF1">
    <property type="entry name" value="FLAGELLAR HOOK-BASAL BODY COMPLEX PROTEIN FLIE"/>
    <property type="match status" value="1"/>
</dbReference>
<dbReference type="EMBL" id="UOFK01000040">
    <property type="protein sequence ID" value="VAW73717.1"/>
    <property type="molecule type" value="Genomic_DNA"/>
</dbReference>
<evidence type="ECO:0000313" key="3">
    <source>
        <dbReference type="EMBL" id="VAW73717.1"/>
    </source>
</evidence>
<keyword evidence="3" id="KW-0969">Cilium</keyword>
<accession>A0A3B0YDN3</accession>
<protein>
    <submittedName>
        <fullName evidence="3">Flagellar hook-basal body complex protein FliE</fullName>
    </submittedName>
</protein>
<dbReference type="InterPro" id="IPR001624">
    <property type="entry name" value="FliE"/>
</dbReference>
<organism evidence="3">
    <name type="scientific">hydrothermal vent metagenome</name>
    <dbReference type="NCBI Taxonomy" id="652676"/>
    <lineage>
        <taxon>unclassified sequences</taxon>
        <taxon>metagenomes</taxon>
        <taxon>ecological metagenomes</taxon>
    </lineage>
</organism>
<name>A0A3B0YDN3_9ZZZZ</name>
<dbReference type="GO" id="GO:0005198">
    <property type="term" value="F:structural molecule activity"/>
    <property type="evidence" value="ECO:0007669"/>
    <property type="project" value="InterPro"/>
</dbReference>
<dbReference type="NCBIfam" id="TIGR00205">
    <property type="entry name" value="fliE"/>
    <property type="match status" value="1"/>
</dbReference>
<dbReference type="GO" id="GO:0071973">
    <property type="term" value="P:bacterial-type flagellum-dependent cell motility"/>
    <property type="evidence" value="ECO:0007669"/>
    <property type="project" value="InterPro"/>
</dbReference>
<evidence type="ECO:0000256" key="2">
    <source>
        <dbReference type="ARBA" id="ARBA00023143"/>
    </source>
</evidence>
<dbReference type="GO" id="GO:0003774">
    <property type="term" value="F:cytoskeletal motor activity"/>
    <property type="evidence" value="ECO:0007669"/>
    <property type="project" value="InterPro"/>
</dbReference>
<keyword evidence="3" id="KW-0282">Flagellum</keyword>
<dbReference type="GO" id="GO:0009425">
    <property type="term" value="C:bacterial-type flagellum basal body"/>
    <property type="evidence" value="ECO:0007669"/>
    <property type="project" value="UniProtKB-SubCell"/>
</dbReference>
<dbReference type="Pfam" id="PF02049">
    <property type="entry name" value="FliE"/>
    <property type="match status" value="1"/>
</dbReference>
<comment type="subcellular location">
    <subcellularLocation>
        <location evidence="1">Bacterial flagellum basal body</location>
    </subcellularLocation>
</comment>
<keyword evidence="2" id="KW-0975">Bacterial flagellum</keyword>
<keyword evidence="3" id="KW-0966">Cell projection</keyword>
<reference evidence="3" key="1">
    <citation type="submission" date="2018-06" db="EMBL/GenBank/DDBJ databases">
        <authorList>
            <person name="Zhirakovskaya E."/>
        </authorList>
    </citation>
    <scope>NUCLEOTIDE SEQUENCE</scope>
</reference>
<dbReference type="AlphaFoldDB" id="A0A3B0YDN3"/>
<dbReference type="HAMAP" id="MF_00724">
    <property type="entry name" value="FliE"/>
    <property type="match status" value="1"/>
</dbReference>
<sequence length="111" mass="11903">MSSVNNVSGIDQVLAEMRRLTAAAQSSPVETRGVQSPGEDFSNLLKQSIDQVNDTQKAAGKLSKAFSAGDPTIDVTEVMVALQKSGVAFQAMTEVRNRLVQAYQDIMSMPV</sequence>